<dbReference type="AlphaFoldDB" id="A0AAE1GR79"/>
<dbReference type="Proteomes" id="UP001219518">
    <property type="component" value="Unassembled WGS sequence"/>
</dbReference>
<organism evidence="1 2">
    <name type="scientific">Frankliniella fusca</name>
    <dbReference type="NCBI Taxonomy" id="407009"/>
    <lineage>
        <taxon>Eukaryota</taxon>
        <taxon>Metazoa</taxon>
        <taxon>Ecdysozoa</taxon>
        <taxon>Arthropoda</taxon>
        <taxon>Hexapoda</taxon>
        <taxon>Insecta</taxon>
        <taxon>Pterygota</taxon>
        <taxon>Neoptera</taxon>
        <taxon>Paraneoptera</taxon>
        <taxon>Thysanoptera</taxon>
        <taxon>Terebrantia</taxon>
        <taxon>Thripoidea</taxon>
        <taxon>Thripidae</taxon>
        <taxon>Frankliniella</taxon>
    </lineage>
</organism>
<evidence type="ECO:0000313" key="1">
    <source>
        <dbReference type="EMBL" id="KAK3907502.1"/>
    </source>
</evidence>
<sequence>MESAGPGEDFPLASGHIAKAVRPLNPRVLHTESVRSSAGPGIVVYAILLGDFNLAISIIREYLQEKVLC</sequence>
<gene>
    <name evidence="1" type="ORF">KUF71_003001</name>
</gene>
<accession>A0AAE1GR79</accession>
<comment type="caution">
    <text evidence="1">The sequence shown here is derived from an EMBL/GenBank/DDBJ whole genome shotgun (WGS) entry which is preliminary data.</text>
</comment>
<reference evidence="1" key="2">
    <citation type="journal article" date="2023" name="BMC Genomics">
        <title>Pest status, molecular evolution, and epigenetic factors derived from the genome assembly of Frankliniella fusca, a thysanopteran phytovirus vector.</title>
        <authorList>
            <person name="Catto M.A."/>
            <person name="Labadie P.E."/>
            <person name="Jacobson A.L."/>
            <person name="Kennedy G.G."/>
            <person name="Srinivasan R."/>
            <person name="Hunt B.G."/>
        </authorList>
    </citation>
    <scope>NUCLEOTIDE SEQUENCE</scope>
    <source>
        <strain evidence="1">PL_HMW_Pooled</strain>
    </source>
</reference>
<dbReference type="EMBL" id="JAHWGI010000011">
    <property type="protein sequence ID" value="KAK3907502.1"/>
    <property type="molecule type" value="Genomic_DNA"/>
</dbReference>
<proteinExistence type="predicted"/>
<reference evidence="1" key="1">
    <citation type="submission" date="2021-07" db="EMBL/GenBank/DDBJ databases">
        <authorList>
            <person name="Catto M.A."/>
            <person name="Jacobson A."/>
            <person name="Kennedy G."/>
            <person name="Labadie P."/>
            <person name="Hunt B.G."/>
            <person name="Srinivasan R."/>
        </authorList>
    </citation>
    <scope>NUCLEOTIDE SEQUENCE</scope>
    <source>
        <strain evidence="1">PL_HMW_Pooled</strain>
        <tissue evidence="1">Head</tissue>
    </source>
</reference>
<keyword evidence="2" id="KW-1185">Reference proteome</keyword>
<protein>
    <submittedName>
        <fullName evidence="1">Ion-translocating oxidoreductase complex subunit E</fullName>
    </submittedName>
</protein>
<name>A0AAE1GR79_9NEOP</name>
<evidence type="ECO:0000313" key="2">
    <source>
        <dbReference type="Proteomes" id="UP001219518"/>
    </source>
</evidence>